<feature type="non-terminal residue" evidence="1">
    <location>
        <position position="1"/>
    </location>
</feature>
<gene>
    <name evidence="1" type="ORF">LDC_3014</name>
</gene>
<reference evidence="1" key="2">
    <citation type="journal article" date="2011" name="Microb. Ecol.">
        <title>Taxonomic and Functional Metagenomic Profiling of the Microbial Community in the Anoxic Sediment of a Sub-saline Shallow Lake (Laguna de Carrizo, Central Spain).</title>
        <authorList>
            <person name="Ferrer M."/>
            <person name="Guazzaroni M.E."/>
            <person name="Richter M."/>
            <person name="Garcia-Salamanca A."/>
            <person name="Yarza P."/>
            <person name="Suarez-Suarez A."/>
            <person name="Solano J."/>
            <person name="Alcaide M."/>
            <person name="van Dillewijn P."/>
            <person name="Molina-Henares M.A."/>
            <person name="Lopez-Cortes N."/>
            <person name="Al-Ramahi Y."/>
            <person name="Guerrero C."/>
            <person name="Acosta A."/>
            <person name="de Eugenio L.I."/>
            <person name="Martinez V."/>
            <person name="Marques S."/>
            <person name="Rojo F."/>
            <person name="Santero E."/>
            <person name="Genilloud O."/>
            <person name="Perez-Perez J."/>
            <person name="Rossello-Mora R."/>
            <person name="Ramos J.L."/>
        </authorList>
    </citation>
    <scope>NUCLEOTIDE SEQUENCE</scope>
</reference>
<dbReference type="AlphaFoldDB" id="D9PN85"/>
<comment type="caution">
    <text evidence="1">The sequence shown here is derived from an EMBL/GenBank/DDBJ whole genome shotgun (WGS) entry which is preliminary data.</text>
</comment>
<evidence type="ECO:0000313" key="1">
    <source>
        <dbReference type="EMBL" id="EFK94980.1"/>
    </source>
</evidence>
<sequence>LLGELYEQAVEQGVDLLDGAWEERRRWEELEIRTQEEERQAKMTAEITARVTAEVTASVTEKVKADLLATLREELAGDGKGAEGEE</sequence>
<protein>
    <submittedName>
        <fullName evidence="1">Uncharacterized protein</fullName>
    </submittedName>
</protein>
<reference evidence="1" key="1">
    <citation type="submission" date="2010-07" db="EMBL/GenBank/DDBJ databases">
        <authorList>
            <consortium name="CONSOLIDER consortium CSD2007-00005"/>
            <person name="Guazzaroni M.-E."/>
            <person name="Richter M."/>
            <person name="Garcia-Salamanca A."/>
            <person name="Yarza P."/>
            <person name="Ferrer M."/>
        </authorList>
    </citation>
    <scope>NUCLEOTIDE SEQUENCE</scope>
</reference>
<dbReference type="EMBL" id="ADZX01000929">
    <property type="protein sequence ID" value="EFK94980.1"/>
    <property type="molecule type" value="Genomic_DNA"/>
</dbReference>
<organism evidence="1">
    <name type="scientific">sediment metagenome</name>
    <dbReference type="NCBI Taxonomy" id="749907"/>
    <lineage>
        <taxon>unclassified sequences</taxon>
        <taxon>metagenomes</taxon>
        <taxon>ecological metagenomes</taxon>
    </lineage>
</organism>
<proteinExistence type="predicted"/>
<accession>D9PN85</accession>
<name>D9PN85_9ZZZZ</name>